<evidence type="ECO:0000313" key="2">
    <source>
        <dbReference type="EMBL" id="CAH0369016.1"/>
    </source>
</evidence>
<organism evidence="2 3">
    <name type="scientific">Pelagomonas calceolata</name>
    <dbReference type="NCBI Taxonomy" id="35677"/>
    <lineage>
        <taxon>Eukaryota</taxon>
        <taxon>Sar</taxon>
        <taxon>Stramenopiles</taxon>
        <taxon>Ochrophyta</taxon>
        <taxon>Pelagophyceae</taxon>
        <taxon>Pelagomonadales</taxon>
        <taxon>Pelagomonadaceae</taxon>
        <taxon>Pelagomonas</taxon>
    </lineage>
</organism>
<keyword evidence="3" id="KW-1185">Reference proteome</keyword>
<proteinExistence type="predicted"/>
<comment type="caution">
    <text evidence="2">The sequence shown here is derived from an EMBL/GenBank/DDBJ whole genome shotgun (WGS) entry which is preliminary data.</text>
</comment>
<feature type="compositionally biased region" description="Basic and acidic residues" evidence="1">
    <location>
        <begin position="111"/>
        <end position="122"/>
    </location>
</feature>
<evidence type="ECO:0000256" key="1">
    <source>
        <dbReference type="SAM" id="MobiDB-lite"/>
    </source>
</evidence>
<feature type="region of interest" description="Disordered" evidence="1">
    <location>
        <begin position="15"/>
        <end position="62"/>
    </location>
</feature>
<feature type="compositionally biased region" description="Basic and acidic residues" evidence="1">
    <location>
        <begin position="18"/>
        <end position="62"/>
    </location>
</feature>
<dbReference type="EMBL" id="CAKKNE010000002">
    <property type="protein sequence ID" value="CAH0369016.1"/>
    <property type="molecule type" value="Genomic_DNA"/>
</dbReference>
<protein>
    <submittedName>
        <fullName evidence="2">Uncharacterized protein</fullName>
    </submittedName>
</protein>
<evidence type="ECO:0000313" key="3">
    <source>
        <dbReference type="Proteomes" id="UP000789595"/>
    </source>
</evidence>
<name>A0A8J2SK13_9STRA</name>
<sequence>MASLRDLKAYGEYDAEAAEERERARTASRESKRRDEAAAKRASFEREQQRQEELKQKKWREDHPEEVLAEVVAQRVVRKAVTDMAHKTMWSMNLLCCRVASRGCDLPTPRAKPEDWDDKAEGADYETGQSPKKPEVDWNSELSHFQRSLQWDRSRMGGSEKVEAYLQHRIERRKAVPNPKTRLDDAVHLYLGANTSKTIRALRTKYRSYRHGKEVDRGCKPQTMPEAIAKWRKQEVRREKKNGEWKKPEWSLDAKSVAPLPTYDSADDKHNAYLLGACYAASPYQAARDATRSGYRDDLVRVPRVQHLPQHPVSSHFYSGGTVLPSTGTLCKTEPGQCAPAKAAGAAWRRDRAYGCSVSDAVGSHVTPYTLHSSKSHFSSDAKHPVDGSLGPEEGSLHFKAVPASTWFRLPSEACRAFHGDGVFELVSANATHNTRRDLKFEARPVPRKDVTKRRYFGYR</sequence>
<dbReference type="AlphaFoldDB" id="A0A8J2SK13"/>
<accession>A0A8J2SK13</accession>
<dbReference type="OrthoDB" id="10659858at2759"/>
<feature type="region of interest" description="Disordered" evidence="1">
    <location>
        <begin position="108"/>
        <end position="136"/>
    </location>
</feature>
<dbReference type="Proteomes" id="UP000789595">
    <property type="component" value="Unassembled WGS sequence"/>
</dbReference>
<gene>
    <name evidence="2" type="ORF">PECAL_2P21220</name>
</gene>
<reference evidence="2" key="1">
    <citation type="submission" date="2021-11" db="EMBL/GenBank/DDBJ databases">
        <authorList>
            <consortium name="Genoscope - CEA"/>
            <person name="William W."/>
        </authorList>
    </citation>
    <scope>NUCLEOTIDE SEQUENCE</scope>
</reference>